<sequence>MIRKDLGKLNDPSYDIPKVSWYRLAWEISPRNSALREYFTGKYKSQDADAQPETLQVAREMFQE</sequence>
<dbReference type="EMBL" id="JAPEIS010000007">
    <property type="protein sequence ID" value="KAJ8064276.1"/>
    <property type="molecule type" value="Genomic_DNA"/>
</dbReference>
<protein>
    <submittedName>
        <fullName evidence="1">Uncharacterized protein</fullName>
    </submittedName>
</protein>
<dbReference type="AlphaFoldDB" id="A0A9X0DI15"/>
<keyword evidence="2" id="KW-1185">Reference proteome</keyword>
<accession>A0A9X0DI15</accession>
<gene>
    <name evidence="1" type="ORF">OCU04_006622</name>
</gene>
<name>A0A9X0DI15_9HELO</name>
<dbReference type="Proteomes" id="UP001152300">
    <property type="component" value="Unassembled WGS sequence"/>
</dbReference>
<dbReference type="OrthoDB" id="1022638at2759"/>
<evidence type="ECO:0000313" key="2">
    <source>
        <dbReference type="Proteomes" id="UP001152300"/>
    </source>
</evidence>
<evidence type="ECO:0000313" key="1">
    <source>
        <dbReference type="EMBL" id="KAJ8064276.1"/>
    </source>
</evidence>
<proteinExistence type="predicted"/>
<reference evidence="1" key="1">
    <citation type="submission" date="2022-11" db="EMBL/GenBank/DDBJ databases">
        <title>Genome Resource of Sclerotinia nivalis Strain SnTB1, a Plant Pathogen Isolated from American Ginseng.</title>
        <authorList>
            <person name="Fan S."/>
        </authorList>
    </citation>
    <scope>NUCLEOTIDE SEQUENCE</scope>
    <source>
        <strain evidence="1">SnTB1</strain>
    </source>
</reference>
<organism evidence="1 2">
    <name type="scientific">Sclerotinia nivalis</name>
    <dbReference type="NCBI Taxonomy" id="352851"/>
    <lineage>
        <taxon>Eukaryota</taxon>
        <taxon>Fungi</taxon>
        <taxon>Dikarya</taxon>
        <taxon>Ascomycota</taxon>
        <taxon>Pezizomycotina</taxon>
        <taxon>Leotiomycetes</taxon>
        <taxon>Helotiales</taxon>
        <taxon>Sclerotiniaceae</taxon>
        <taxon>Sclerotinia</taxon>
    </lineage>
</organism>
<comment type="caution">
    <text evidence="1">The sequence shown here is derived from an EMBL/GenBank/DDBJ whole genome shotgun (WGS) entry which is preliminary data.</text>
</comment>